<accession>A0A1Y2K5V5</accession>
<dbReference type="EMBL" id="LVJN01000018">
    <property type="protein sequence ID" value="OSM04923.1"/>
    <property type="molecule type" value="Genomic_DNA"/>
</dbReference>
<comment type="caution">
    <text evidence="1">The sequence shown here is derived from an EMBL/GenBank/DDBJ whole genome shotgun (WGS) entry which is preliminary data.</text>
</comment>
<sequence>MIITFYDSQDDPEAYMYNRIVHHMAETPLNHLGLVVRHLDVRKPLPPMKELGDVRGLLYWTYSDYGHPAAEFLPWINKLLDRKIRVVLLSVPPALNAENLAPDLSALADNFWRRFGVRPSGKWVRITYDMTLTRNTPHMLDFERRMEGVLPPYDAAMVDPAIGAVSHLDAQRPHLPDTRSTLVATMPTGGYVAGGYTHFSQENAQFSQWWLNPFDFFRAAFQTDELPKPDATTINGRRIFYSHIDGDGWRNLSEIRKYSRDATFSSEVILKEIVQKYPDLPVTIGPVVGDLDPDWYGGEKAQRVAREIFREPNVEAGSHTFSHPLDWGFFEDPDPRKEEPFLDQYPPRKGRVGGHLMEKLGLEKRNLPSVDTAQWKKLIAKAEAKQGAADAKYLMEEAQKTIRKNYKRPRAYAVKPFDLNLEVGGAKRFIERFLPPGKRVEVLQWSGNTSPFLEAMRLTEQEKMANINGGDTRFDREYPSIAWVSPVGRQVGPYTQIYASNSNENTYTDLWTDRFFGFKHLVRTLHNTEIPRRLKPFNVYYHMYSGQKLSSLNAVKRNLDYAREQGVIPVTTSHFAHIGGGFYSSQFERLTPHTWRVRNHGQLCTIRFDRSAFQKVDFARSKGVIGQRHQYGSLYVMLDTSKEEALIALKEAEFSGKRPTANRLYLLDSRWRVWNFQEDGRGGARFFASGFGKGAMTWRVPESSRRFQVSMESLDGKLLSNATVEANANGAITLALPANAIEPVNITFWRL</sequence>
<evidence type="ECO:0000313" key="1">
    <source>
        <dbReference type="EMBL" id="OSM04923.1"/>
    </source>
</evidence>
<dbReference type="Proteomes" id="UP000194003">
    <property type="component" value="Unassembled WGS sequence"/>
</dbReference>
<reference evidence="1 2" key="1">
    <citation type="journal article" date="2016" name="BMC Genomics">
        <title>Combined genomic and structural analyses of a cultured magnetotactic bacterium reveals its niche adaptation to a dynamic environment.</title>
        <authorList>
            <person name="Araujo A.C."/>
            <person name="Morillo V."/>
            <person name="Cypriano J."/>
            <person name="Teixeira L.C."/>
            <person name="Leao P."/>
            <person name="Lyra S."/>
            <person name="Almeida L.G."/>
            <person name="Bazylinski D.A."/>
            <person name="Vasconcellos A.T."/>
            <person name="Abreu F."/>
            <person name="Lins U."/>
        </authorList>
    </citation>
    <scope>NUCLEOTIDE SEQUENCE [LARGE SCALE GENOMIC DNA]</scope>
    <source>
        <strain evidence="1 2">IT-1</strain>
    </source>
</reference>
<name>A0A1Y2K5V5_9PROT</name>
<evidence type="ECO:0000313" key="2">
    <source>
        <dbReference type="Proteomes" id="UP000194003"/>
    </source>
</evidence>
<keyword evidence="2" id="KW-1185">Reference proteome</keyword>
<protein>
    <submittedName>
        <fullName evidence="1">Uncharacterized protein</fullName>
    </submittedName>
</protein>
<organism evidence="1 2">
    <name type="scientific">Magnetofaba australis IT-1</name>
    <dbReference type="NCBI Taxonomy" id="1434232"/>
    <lineage>
        <taxon>Bacteria</taxon>
        <taxon>Pseudomonadati</taxon>
        <taxon>Pseudomonadota</taxon>
        <taxon>Magnetococcia</taxon>
        <taxon>Magnetococcales</taxon>
        <taxon>Magnetococcaceae</taxon>
        <taxon>Magnetofaba</taxon>
    </lineage>
</organism>
<dbReference type="CDD" id="cd10922">
    <property type="entry name" value="CE4_PelA_like_C"/>
    <property type="match status" value="1"/>
</dbReference>
<dbReference type="STRING" id="1434232.MAIT1_03032"/>
<gene>
    <name evidence="1" type="ORF">MAIT1_03032</name>
</gene>
<proteinExistence type="predicted"/>
<dbReference type="PANTHER" id="PTHR35882">
    <property type="entry name" value="PELA"/>
    <property type="match status" value="1"/>
</dbReference>
<dbReference type="AlphaFoldDB" id="A0A1Y2K5V5"/>
<dbReference type="PANTHER" id="PTHR35882:SF1">
    <property type="match status" value="1"/>
</dbReference>